<sequence>MVRKGGKPGARHDVEDLLDGLYATPPSGFVARREELAVAAKRDGRADDARRIHAARRPTLAAWAANVLLRTQPRESERFLELGRALREAYRTLDADGVKELSEQRRSVVCALSRQAAELAREAGHRLSETALRDVESTLRAVLADQDAADRWATGRLESALVPPADFPSGGAAARPARRPARPGPERPEARSRAEDEVAERRRRRREQLAEARRAAEEAGRRLGELEAARADAEASLEEARDLADRTHRHVSESEERLRQAREDAGRADEELREARERRRTAGEAVAGARTAARDAEREVSRLAGP</sequence>
<name>A0ABQ3RX05_9ACTN</name>
<evidence type="ECO:0000256" key="1">
    <source>
        <dbReference type="SAM" id="MobiDB-lite"/>
    </source>
</evidence>
<proteinExistence type="predicted"/>
<evidence type="ECO:0000313" key="2">
    <source>
        <dbReference type="EMBL" id="GHI60402.1"/>
    </source>
</evidence>
<reference evidence="3" key="1">
    <citation type="submission" date="2023-07" db="EMBL/GenBank/DDBJ databases">
        <title>Whole genome shotgun sequence of Streptomyces cacaoi subsp. asoensis NBRC 13813.</title>
        <authorList>
            <person name="Komaki H."/>
            <person name="Tamura T."/>
        </authorList>
    </citation>
    <scope>NUCLEOTIDE SEQUENCE [LARGE SCALE GENOMIC DNA]</scope>
    <source>
        <strain evidence="3">NBRC 13813</strain>
    </source>
</reference>
<organism evidence="2 3">
    <name type="scientific">Streptomyces asoensis</name>
    <dbReference type="NCBI Taxonomy" id="249586"/>
    <lineage>
        <taxon>Bacteria</taxon>
        <taxon>Bacillati</taxon>
        <taxon>Actinomycetota</taxon>
        <taxon>Actinomycetes</taxon>
        <taxon>Kitasatosporales</taxon>
        <taxon>Streptomycetaceae</taxon>
        <taxon>Streptomyces</taxon>
    </lineage>
</organism>
<feature type="compositionally biased region" description="Basic and acidic residues" evidence="1">
    <location>
        <begin position="292"/>
        <end position="306"/>
    </location>
</feature>
<feature type="compositionally biased region" description="Basic and acidic residues" evidence="1">
    <location>
        <begin position="184"/>
        <end position="200"/>
    </location>
</feature>
<gene>
    <name evidence="2" type="ORF">Saso_20520</name>
</gene>
<accession>A0ABQ3RX05</accession>
<keyword evidence="3" id="KW-1185">Reference proteome</keyword>
<evidence type="ECO:0000313" key="3">
    <source>
        <dbReference type="Proteomes" id="UP000649259"/>
    </source>
</evidence>
<dbReference type="RefSeq" id="WP_189918747.1">
    <property type="nucleotide sequence ID" value="NZ_BMSI01000002.1"/>
</dbReference>
<evidence type="ECO:0008006" key="4">
    <source>
        <dbReference type="Google" id="ProtNLM"/>
    </source>
</evidence>
<feature type="region of interest" description="Disordered" evidence="1">
    <location>
        <begin position="161"/>
        <end position="306"/>
    </location>
</feature>
<dbReference type="Proteomes" id="UP000649259">
    <property type="component" value="Unassembled WGS sequence"/>
</dbReference>
<protein>
    <recommendedName>
        <fullName evidence="4">Transposase</fullName>
    </recommendedName>
</protein>
<dbReference type="EMBL" id="BNEB01000002">
    <property type="protein sequence ID" value="GHI60402.1"/>
    <property type="molecule type" value="Genomic_DNA"/>
</dbReference>
<dbReference type="GeneID" id="91469954"/>
<comment type="caution">
    <text evidence="2">The sequence shown here is derived from an EMBL/GenBank/DDBJ whole genome shotgun (WGS) entry which is preliminary data.</text>
</comment>
<feature type="compositionally biased region" description="Basic and acidic residues" evidence="1">
    <location>
        <begin position="207"/>
        <end position="282"/>
    </location>
</feature>